<dbReference type="InterPro" id="IPR000889">
    <property type="entry name" value="Glutathione_peroxidase"/>
</dbReference>
<dbReference type="PROSITE" id="PS51355">
    <property type="entry name" value="GLUTATHIONE_PEROXID_3"/>
    <property type="match status" value="1"/>
</dbReference>
<dbReference type="EMBL" id="CP036200">
    <property type="protein sequence ID" value="QBF84060.1"/>
    <property type="molecule type" value="Genomic_DNA"/>
</dbReference>
<dbReference type="InterPro" id="IPR013766">
    <property type="entry name" value="Thioredoxin_domain"/>
</dbReference>
<dbReference type="PROSITE" id="PS00763">
    <property type="entry name" value="GLUTATHIONE_PEROXID_2"/>
    <property type="match status" value="1"/>
</dbReference>
<accession>A0A411PKL2</accession>
<evidence type="ECO:0000313" key="8">
    <source>
        <dbReference type="Proteomes" id="UP000291106"/>
    </source>
</evidence>
<dbReference type="InterPro" id="IPR029759">
    <property type="entry name" value="GPX_AS"/>
</dbReference>
<dbReference type="KEGG" id="smai:EXU30_16300"/>
<protein>
    <recommendedName>
        <fullName evidence="5">Glutathione peroxidase</fullName>
    </recommendedName>
</protein>
<evidence type="ECO:0000259" key="6">
    <source>
        <dbReference type="PROSITE" id="PS51352"/>
    </source>
</evidence>
<dbReference type="GO" id="GO:0004601">
    <property type="term" value="F:peroxidase activity"/>
    <property type="evidence" value="ECO:0007669"/>
    <property type="project" value="UniProtKB-KW"/>
</dbReference>
<dbReference type="PRINTS" id="PR01011">
    <property type="entry name" value="GLUTPROXDASE"/>
</dbReference>
<evidence type="ECO:0000256" key="2">
    <source>
        <dbReference type="ARBA" id="ARBA00022559"/>
    </source>
</evidence>
<dbReference type="RefSeq" id="WP_130601793.1">
    <property type="nucleotide sequence ID" value="NZ_CP036200.1"/>
</dbReference>
<proteinExistence type="inferred from homology"/>
<dbReference type="SUPFAM" id="SSF52833">
    <property type="entry name" value="Thioredoxin-like"/>
    <property type="match status" value="1"/>
</dbReference>
<dbReference type="PIRSF" id="PIRSF000303">
    <property type="entry name" value="Glutathion_perox"/>
    <property type="match status" value="1"/>
</dbReference>
<dbReference type="FunFam" id="3.40.30.10:FF:000010">
    <property type="entry name" value="Glutathione peroxidase"/>
    <property type="match status" value="1"/>
</dbReference>
<dbReference type="Gene3D" id="3.40.30.10">
    <property type="entry name" value="Glutaredoxin"/>
    <property type="match status" value="1"/>
</dbReference>
<dbReference type="GO" id="GO:0034599">
    <property type="term" value="P:cellular response to oxidative stress"/>
    <property type="evidence" value="ECO:0007669"/>
    <property type="project" value="TreeGrafter"/>
</dbReference>
<organism evidence="7 8">
    <name type="scientific">Shewanella maritima</name>
    <dbReference type="NCBI Taxonomy" id="2520507"/>
    <lineage>
        <taxon>Bacteria</taxon>
        <taxon>Pseudomonadati</taxon>
        <taxon>Pseudomonadota</taxon>
        <taxon>Gammaproteobacteria</taxon>
        <taxon>Alteromonadales</taxon>
        <taxon>Shewanellaceae</taxon>
        <taxon>Shewanella</taxon>
    </lineage>
</organism>
<dbReference type="PANTHER" id="PTHR11592:SF78">
    <property type="entry name" value="GLUTATHIONE PEROXIDASE"/>
    <property type="match status" value="1"/>
</dbReference>
<dbReference type="Proteomes" id="UP000291106">
    <property type="component" value="Chromosome"/>
</dbReference>
<dbReference type="PROSITE" id="PS51352">
    <property type="entry name" value="THIOREDOXIN_2"/>
    <property type="match status" value="1"/>
</dbReference>
<comment type="similarity">
    <text evidence="1 5">Belongs to the glutathione peroxidase family.</text>
</comment>
<feature type="domain" description="Thioredoxin" evidence="6">
    <location>
        <begin position="1"/>
        <end position="161"/>
    </location>
</feature>
<dbReference type="AlphaFoldDB" id="A0A411PKL2"/>
<evidence type="ECO:0000256" key="5">
    <source>
        <dbReference type="RuleBase" id="RU000499"/>
    </source>
</evidence>
<sequence>MSQSIYQFSVTDIRGEQLELADFKDKVLLIVNTASKCGFTPQYKALETLYQEFNEQGLMILGFPCNQFGAQEQGSEAEISEFCELNFGVTFPLLSKVEVNGENAVPLYKFLKSQAKGLLGSESIKWNFTKFLVDRQGQVIERFAPTTKPEALRGQISQLLK</sequence>
<evidence type="ECO:0000256" key="1">
    <source>
        <dbReference type="ARBA" id="ARBA00006926"/>
    </source>
</evidence>
<name>A0A411PKL2_9GAMM</name>
<dbReference type="InterPro" id="IPR029760">
    <property type="entry name" value="GPX_CS"/>
</dbReference>
<dbReference type="OrthoDB" id="9785502at2"/>
<dbReference type="PROSITE" id="PS00460">
    <property type="entry name" value="GLUTATHIONE_PEROXID_1"/>
    <property type="match status" value="1"/>
</dbReference>
<keyword evidence="2 5" id="KW-0575">Peroxidase</keyword>
<gene>
    <name evidence="7" type="ORF">EXU30_16300</name>
</gene>
<reference evidence="7 8" key="1">
    <citation type="submission" date="2019-02" db="EMBL/GenBank/DDBJ databases">
        <title>Shewanella sp. D4-2 isolated from Dokdo Island.</title>
        <authorList>
            <person name="Baek K."/>
        </authorList>
    </citation>
    <scope>NUCLEOTIDE SEQUENCE [LARGE SCALE GENOMIC DNA]</scope>
    <source>
        <strain evidence="7 8">D4-2</strain>
    </source>
</reference>
<dbReference type="InterPro" id="IPR036249">
    <property type="entry name" value="Thioredoxin-like_sf"/>
</dbReference>
<evidence type="ECO:0000256" key="4">
    <source>
        <dbReference type="PIRSR" id="PIRSR000303-1"/>
    </source>
</evidence>
<dbReference type="Pfam" id="PF00255">
    <property type="entry name" value="GSHPx"/>
    <property type="match status" value="1"/>
</dbReference>
<dbReference type="PANTHER" id="PTHR11592">
    <property type="entry name" value="GLUTATHIONE PEROXIDASE"/>
    <property type="match status" value="1"/>
</dbReference>
<keyword evidence="3 5" id="KW-0560">Oxidoreductase</keyword>
<feature type="active site" evidence="4">
    <location>
        <position position="37"/>
    </location>
</feature>
<keyword evidence="8" id="KW-1185">Reference proteome</keyword>
<dbReference type="CDD" id="cd00340">
    <property type="entry name" value="GSH_Peroxidase"/>
    <property type="match status" value="1"/>
</dbReference>
<evidence type="ECO:0000313" key="7">
    <source>
        <dbReference type="EMBL" id="QBF84060.1"/>
    </source>
</evidence>
<evidence type="ECO:0000256" key="3">
    <source>
        <dbReference type="ARBA" id="ARBA00023002"/>
    </source>
</evidence>